<sequence length="270" mass="30283">MIRLALLILSLLPGAAYAQMNDERLLSGTTLGLPWGLYAGTTTSTQVNNSRLRLSAPSGAKVLGTRYDPGTQSALLSYRHDLNARAALELAVDQLQRQGFELTFRAWPAVGQAQALLRRGERLVEIRIIRGAEQVTQALYRFRDGDLPERLMVKELPPYLEVYARPVDLKTMQTERGRVLLTPPGEVPLDLASYRDGVVSLQFYGDFSLVQLRAFYLPFFVSQGFIEIGDSQEAATEATHLFARGNERLTVELQARKSTNRARVDLRFQR</sequence>
<organism evidence="2 3">
    <name type="scientific">Deinococcus malanensis</name>
    <dbReference type="NCBI Taxonomy" id="1706855"/>
    <lineage>
        <taxon>Bacteria</taxon>
        <taxon>Thermotogati</taxon>
        <taxon>Deinococcota</taxon>
        <taxon>Deinococci</taxon>
        <taxon>Deinococcales</taxon>
        <taxon>Deinococcaceae</taxon>
        <taxon>Deinococcus</taxon>
    </lineage>
</organism>
<accession>A0ABQ2EPC1</accession>
<keyword evidence="1" id="KW-0732">Signal</keyword>
<dbReference type="Proteomes" id="UP000647587">
    <property type="component" value="Unassembled WGS sequence"/>
</dbReference>
<dbReference type="EMBL" id="BMPP01000003">
    <property type="protein sequence ID" value="GGK19045.1"/>
    <property type="molecule type" value="Genomic_DNA"/>
</dbReference>
<evidence type="ECO:0000313" key="2">
    <source>
        <dbReference type="EMBL" id="GGK19045.1"/>
    </source>
</evidence>
<gene>
    <name evidence="2" type="ORF">GCM10008955_10600</name>
</gene>
<proteinExistence type="predicted"/>
<feature type="signal peptide" evidence="1">
    <location>
        <begin position="1"/>
        <end position="18"/>
    </location>
</feature>
<protein>
    <submittedName>
        <fullName evidence="2">Uncharacterized protein</fullName>
    </submittedName>
</protein>
<evidence type="ECO:0000313" key="3">
    <source>
        <dbReference type="Proteomes" id="UP000647587"/>
    </source>
</evidence>
<name>A0ABQ2EPC1_9DEIO</name>
<feature type="chain" id="PRO_5047325046" evidence="1">
    <location>
        <begin position="19"/>
        <end position="270"/>
    </location>
</feature>
<evidence type="ECO:0000256" key="1">
    <source>
        <dbReference type="SAM" id="SignalP"/>
    </source>
</evidence>
<reference evidence="3" key="1">
    <citation type="journal article" date="2019" name="Int. J. Syst. Evol. Microbiol.">
        <title>The Global Catalogue of Microorganisms (GCM) 10K type strain sequencing project: providing services to taxonomists for standard genome sequencing and annotation.</title>
        <authorList>
            <consortium name="The Broad Institute Genomics Platform"/>
            <consortium name="The Broad Institute Genome Sequencing Center for Infectious Disease"/>
            <person name="Wu L."/>
            <person name="Ma J."/>
        </authorList>
    </citation>
    <scope>NUCLEOTIDE SEQUENCE [LARGE SCALE GENOMIC DNA]</scope>
    <source>
        <strain evidence="3">JCM 30331</strain>
    </source>
</reference>
<dbReference type="RefSeq" id="WP_189005207.1">
    <property type="nucleotide sequence ID" value="NZ_BMPP01000003.1"/>
</dbReference>
<comment type="caution">
    <text evidence="2">The sequence shown here is derived from an EMBL/GenBank/DDBJ whole genome shotgun (WGS) entry which is preliminary data.</text>
</comment>
<keyword evidence="3" id="KW-1185">Reference proteome</keyword>